<keyword evidence="1" id="KW-0472">Membrane</keyword>
<dbReference type="Proteomes" id="UP001335100">
    <property type="component" value="Unassembled WGS sequence"/>
</dbReference>
<keyword evidence="4" id="KW-1185">Reference proteome</keyword>
<feature type="transmembrane region" description="Helical" evidence="1">
    <location>
        <begin position="20"/>
        <end position="41"/>
    </location>
</feature>
<dbReference type="Pfam" id="PF04982">
    <property type="entry name" value="TM_HPP"/>
    <property type="match status" value="1"/>
</dbReference>
<dbReference type="InterPro" id="IPR058581">
    <property type="entry name" value="TM_HPP"/>
</dbReference>
<dbReference type="EMBL" id="JAZDQJ010000002">
    <property type="protein sequence ID" value="MEE1932262.1"/>
    <property type="molecule type" value="Genomic_DNA"/>
</dbReference>
<evidence type="ECO:0000256" key="1">
    <source>
        <dbReference type="SAM" id="Phobius"/>
    </source>
</evidence>
<dbReference type="RefSeq" id="WP_330073214.1">
    <property type="nucleotide sequence ID" value="NZ_JAZDQJ010000002.1"/>
</dbReference>
<name>A0ABU7HL46_9PSED</name>
<proteinExistence type="predicted"/>
<gene>
    <name evidence="3" type="ORF">V0R50_03425</name>
</gene>
<dbReference type="InterPro" id="IPR007065">
    <property type="entry name" value="HPP"/>
</dbReference>
<feature type="transmembrane region" description="Helical" evidence="1">
    <location>
        <begin position="125"/>
        <end position="155"/>
    </location>
</feature>
<feature type="domain" description="HPP transmembrane region" evidence="2">
    <location>
        <begin position="16"/>
        <end position="158"/>
    </location>
</feature>
<keyword evidence="1" id="KW-0812">Transmembrane</keyword>
<accession>A0ABU7HL46</accession>
<evidence type="ECO:0000313" key="4">
    <source>
        <dbReference type="Proteomes" id="UP001335100"/>
    </source>
</evidence>
<organism evidence="3 4">
    <name type="scientific">Pseudomonas ulcerans</name>
    <dbReference type="NCBI Taxonomy" id="3115852"/>
    <lineage>
        <taxon>Bacteria</taxon>
        <taxon>Pseudomonadati</taxon>
        <taxon>Pseudomonadota</taxon>
        <taxon>Gammaproteobacteria</taxon>
        <taxon>Pseudomonadales</taxon>
        <taxon>Pseudomonadaceae</taxon>
        <taxon>Pseudomonas</taxon>
    </lineage>
</organism>
<reference evidence="3 4" key="1">
    <citation type="submission" date="2024-01" db="EMBL/GenBank/DDBJ databases">
        <title>Unpublished Manusciprt.</title>
        <authorList>
            <person name="Duman M."/>
            <person name="Valdes E.G."/>
            <person name="Ajmi N."/>
            <person name="Altun S."/>
            <person name="Saticioglu I.B."/>
        </authorList>
    </citation>
    <scope>NUCLEOTIDE SEQUENCE [LARGE SCALE GENOMIC DNA]</scope>
    <source>
        <strain evidence="3 4">148P</strain>
    </source>
</reference>
<sequence length="166" mass="16962">MSQSPLGTSLNTAVPARVRIGQLLLAGLGAFLALGLVGTLAERSGQPWLIGSFGASCVLLFGFPKAPFSRPRNVIGGHLLSSCIGLACLHLLGPGVLPMSLACALALVAMGASDTTHPPAGGNPIIVFMTLADWSFALVPTLAGVLLLTAFAWLYGRALQALRTSG</sequence>
<feature type="transmembrane region" description="Helical" evidence="1">
    <location>
        <begin position="84"/>
        <end position="113"/>
    </location>
</feature>
<keyword evidence="1" id="KW-1133">Transmembrane helix</keyword>
<dbReference type="PANTHER" id="PTHR33741:SF5">
    <property type="entry name" value="TRANSMEMBRANE PROTEIN DDB_G0269096-RELATED"/>
    <property type="match status" value="1"/>
</dbReference>
<evidence type="ECO:0000313" key="3">
    <source>
        <dbReference type="EMBL" id="MEE1932262.1"/>
    </source>
</evidence>
<feature type="transmembrane region" description="Helical" evidence="1">
    <location>
        <begin position="47"/>
        <end position="63"/>
    </location>
</feature>
<protein>
    <submittedName>
        <fullName evidence="3">HPP family protein</fullName>
    </submittedName>
</protein>
<evidence type="ECO:0000259" key="2">
    <source>
        <dbReference type="Pfam" id="PF04982"/>
    </source>
</evidence>
<comment type="caution">
    <text evidence="3">The sequence shown here is derived from an EMBL/GenBank/DDBJ whole genome shotgun (WGS) entry which is preliminary data.</text>
</comment>
<dbReference type="PANTHER" id="PTHR33741">
    <property type="entry name" value="TRANSMEMBRANE PROTEIN DDB_G0269096-RELATED"/>
    <property type="match status" value="1"/>
</dbReference>